<dbReference type="NCBIfam" id="TIGR00211">
    <property type="entry name" value="glyS"/>
    <property type="match status" value="1"/>
</dbReference>
<proteinExistence type="inferred from homology"/>
<name>A0A1Y0HPJ3_9BACT</name>
<gene>
    <name evidence="8" type="primary">glyS</name>
    <name evidence="9" type="ORF">Sdiek1_1964</name>
</gene>
<keyword evidence="2 8" id="KW-0436">Ligase</keyword>
<dbReference type="EC" id="6.1.1.14" evidence="8"/>
<dbReference type="InterPro" id="IPR006194">
    <property type="entry name" value="Gly-tRNA-synth_heterodimer"/>
</dbReference>
<dbReference type="InterPro" id="IPR015944">
    <property type="entry name" value="Gly-tRNA-synth_bsu"/>
</dbReference>
<evidence type="ECO:0000256" key="3">
    <source>
        <dbReference type="ARBA" id="ARBA00022741"/>
    </source>
</evidence>
<dbReference type="RefSeq" id="WP_087438916.1">
    <property type="nucleotide sequence ID" value="NZ_CP021416.1"/>
</dbReference>
<dbReference type="PANTHER" id="PTHR30075">
    <property type="entry name" value="GLYCYL-TRNA SYNTHETASE"/>
    <property type="match status" value="1"/>
</dbReference>
<evidence type="ECO:0000256" key="4">
    <source>
        <dbReference type="ARBA" id="ARBA00022840"/>
    </source>
</evidence>
<dbReference type="GO" id="GO:0005829">
    <property type="term" value="C:cytosol"/>
    <property type="evidence" value="ECO:0007669"/>
    <property type="project" value="TreeGrafter"/>
</dbReference>
<dbReference type="KEGG" id="suls:Sdiek1_1964"/>
<keyword evidence="10" id="KW-1185">Reference proteome</keyword>
<dbReference type="PANTHER" id="PTHR30075:SF2">
    <property type="entry name" value="GLYCINE--TRNA LIGASE, CHLOROPLASTIC_MITOCHONDRIAL 2"/>
    <property type="match status" value="1"/>
</dbReference>
<evidence type="ECO:0000256" key="7">
    <source>
        <dbReference type="ARBA" id="ARBA00047937"/>
    </source>
</evidence>
<keyword evidence="8" id="KW-0963">Cytoplasm</keyword>
<evidence type="ECO:0000256" key="2">
    <source>
        <dbReference type="ARBA" id="ARBA00022598"/>
    </source>
</evidence>
<dbReference type="Pfam" id="PF02092">
    <property type="entry name" value="tRNA_synt_2f"/>
    <property type="match status" value="1"/>
</dbReference>
<protein>
    <recommendedName>
        <fullName evidence="8">Glycine--tRNA ligase beta subunit</fullName>
        <ecNumber evidence="8">6.1.1.14</ecNumber>
    </recommendedName>
    <alternativeName>
        <fullName evidence="8">Glycyl-tRNA synthetase beta subunit</fullName>
        <shortName evidence="8">GlyRS</shortName>
    </alternativeName>
</protein>
<dbReference type="Proteomes" id="UP000196005">
    <property type="component" value="Chromosome"/>
</dbReference>
<evidence type="ECO:0000313" key="10">
    <source>
        <dbReference type="Proteomes" id="UP000196005"/>
    </source>
</evidence>
<dbReference type="GO" id="GO:0004820">
    <property type="term" value="F:glycine-tRNA ligase activity"/>
    <property type="evidence" value="ECO:0007669"/>
    <property type="project" value="UniProtKB-UniRule"/>
</dbReference>
<evidence type="ECO:0000256" key="5">
    <source>
        <dbReference type="ARBA" id="ARBA00022917"/>
    </source>
</evidence>
<keyword evidence="6 8" id="KW-0030">Aminoacyl-tRNA synthetase</keyword>
<dbReference type="GO" id="GO:0005524">
    <property type="term" value="F:ATP binding"/>
    <property type="evidence" value="ECO:0007669"/>
    <property type="project" value="UniProtKB-UniRule"/>
</dbReference>
<comment type="similarity">
    <text evidence="1 8">Belongs to the class-II aminoacyl-tRNA synthetase family.</text>
</comment>
<accession>A0A1Y0HPJ3</accession>
<sequence length="683" mass="77767">MIKPLLIEIGVEELPAIPFLKELPNIETLWLDILEKNALGCEFNFYYTPRRLVLWHEAFPTEQEEREEEFFGAPLSVALKEGVPTPAALGFAKKCGVDFSEVSRATKDGKEVLYYKKTIAGQNSKLLLKEMIESFIKGLNFGKSMRWGFLEEHFIRPIRWVGCMLGDEHVPFSLFGVESTPFSYPHRTISYEPFAYMFAGDYFDRLAERGVVLYPTKRKEIILNDFKAIEKKESIHIEIDEELLAEVVAITEHPKALMGSFEERFLRLPPEVIITSMKENQRYFPVFKQGKLTNHFIVVSNAISDDYDLIVRGNEKVLRARLSDALFFLDNDLKHGLSYEGLKDITYLDGLGSLLDKELREKEITTYLISKYQTTLLSQNARLNASTLKALMDKSVMYSKSDLLSEMVYEFTELQGLMGYYYANAAHEDELLALSLKEQYLPNSEESALPSTLFSAIVALSSKLDSLIALFSIDKIPTGNKDPYALRRAVNGIIKIVLDQGIAFDIKSDLKALSASYKAFDFEVLETFFLERMYQFFDVNPSIISAVISSGERDIVKLSQKIKALASIVQDDGFKEMFSTFKRVANIIKNMDVSLETPVNEALFDNSYEKELYAAFKVVIAKNYASFEENLDALFALKPQIDAFFDNVMVNTEDVKIRANRQNLIASVYNAFKSIADIKEISI</sequence>
<dbReference type="AlphaFoldDB" id="A0A1Y0HPJ3"/>
<dbReference type="EMBL" id="CP021416">
    <property type="protein sequence ID" value="ARU49123.1"/>
    <property type="molecule type" value="Genomic_DNA"/>
</dbReference>
<organism evidence="9 10">
    <name type="scientific">Sulfurospirillum diekertiae</name>
    <dbReference type="NCBI Taxonomy" id="1854492"/>
    <lineage>
        <taxon>Bacteria</taxon>
        <taxon>Pseudomonadati</taxon>
        <taxon>Campylobacterota</taxon>
        <taxon>Epsilonproteobacteria</taxon>
        <taxon>Campylobacterales</taxon>
        <taxon>Sulfurospirillaceae</taxon>
        <taxon>Sulfurospirillum</taxon>
    </lineage>
</organism>
<comment type="subcellular location">
    <subcellularLocation>
        <location evidence="8">Cytoplasm</location>
    </subcellularLocation>
</comment>
<keyword evidence="5 8" id="KW-0648">Protein biosynthesis</keyword>
<dbReference type="PROSITE" id="PS50861">
    <property type="entry name" value="AA_TRNA_LIGASE_II_GLYAB"/>
    <property type="match status" value="1"/>
</dbReference>
<keyword evidence="3 8" id="KW-0547">Nucleotide-binding</keyword>
<reference evidence="10" key="1">
    <citation type="submission" date="2017-05" db="EMBL/GenBank/DDBJ databases">
        <title>Dechlorination kinetics govern the competition between two new strains of the genus Sulfurospirillum.</title>
        <authorList>
            <person name="Buttet G.F."/>
            <person name="Murray A.M."/>
            <person name="Goris T."/>
            <person name="Burion M."/>
            <person name="Lin B."/>
            <person name="Rolle M."/>
            <person name="Maillard J."/>
        </authorList>
    </citation>
    <scope>NUCLEOTIDE SEQUENCE [LARGE SCALE GENOMIC DNA]</scope>
    <source>
        <strain evidence="10">SL2-1</strain>
    </source>
</reference>
<evidence type="ECO:0000256" key="8">
    <source>
        <dbReference type="HAMAP-Rule" id="MF_00255"/>
    </source>
</evidence>
<comment type="subunit">
    <text evidence="8">Tetramer of two alpha and two beta subunits.</text>
</comment>
<dbReference type="PRINTS" id="PR01045">
    <property type="entry name" value="TRNASYNTHGB"/>
</dbReference>
<dbReference type="HAMAP" id="MF_00255">
    <property type="entry name" value="Gly_tRNA_synth_beta"/>
    <property type="match status" value="1"/>
</dbReference>
<dbReference type="OrthoDB" id="9775440at2"/>
<evidence type="ECO:0000313" key="9">
    <source>
        <dbReference type="EMBL" id="ARU49123.1"/>
    </source>
</evidence>
<evidence type="ECO:0000256" key="1">
    <source>
        <dbReference type="ARBA" id="ARBA00008226"/>
    </source>
</evidence>
<comment type="catalytic activity">
    <reaction evidence="7 8">
        <text>tRNA(Gly) + glycine + ATP = glycyl-tRNA(Gly) + AMP + diphosphate</text>
        <dbReference type="Rhea" id="RHEA:16013"/>
        <dbReference type="Rhea" id="RHEA-COMP:9664"/>
        <dbReference type="Rhea" id="RHEA-COMP:9683"/>
        <dbReference type="ChEBI" id="CHEBI:30616"/>
        <dbReference type="ChEBI" id="CHEBI:33019"/>
        <dbReference type="ChEBI" id="CHEBI:57305"/>
        <dbReference type="ChEBI" id="CHEBI:78442"/>
        <dbReference type="ChEBI" id="CHEBI:78522"/>
        <dbReference type="ChEBI" id="CHEBI:456215"/>
        <dbReference type="EC" id="6.1.1.14"/>
    </reaction>
</comment>
<dbReference type="GO" id="GO:0006426">
    <property type="term" value="P:glycyl-tRNA aminoacylation"/>
    <property type="evidence" value="ECO:0007669"/>
    <property type="project" value="UniProtKB-UniRule"/>
</dbReference>
<evidence type="ECO:0000256" key="6">
    <source>
        <dbReference type="ARBA" id="ARBA00023146"/>
    </source>
</evidence>
<keyword evidence="4 8" id="KW-0067">ATP-binding</keyword>